<protein>
    <submittedName>
        <fullName evidence="3">Uncharacterized protein</fullName>
    </submittedName>
</protein>
<gene>
    <name evidence="3" type="ORF">F8388_008570</name>
</gene>
<dbReference type="PANTHER" id="PTHR10353">
    <property type="entry name" value="GLYCOSYL HYDROLASE"/>
    <property type="match status" value="1"/>
</dbReference>
<organism evidence="3 4">
    <name type="scientific">Cannabis sativa</name>
    <name type="common">Hemp</name>
    <name type="synonym">Marijuana</name>
    <dbReference type="NCBI Taxonomy" id="3483"/>
    <lineage>
        <taxon>Eukaryota</taxon>
        <taxon>Viridiplantae</taxon>
        <taxon>Streptophyta</taxon>
        <taxon>Embryophyta</taxon>
        <taxon>Tracheophyta</taxon>
        <taxon>Spermatophyta</taxon>
        <taxon>Magnoliopsida</taxon>
        <taxon>eudicotyledons</taxon>
        <taxon>Gunneridae</taxon>
        <taxon>Pentapetalae</taxon>
        <taxon>rosids</taxon>
        <taxon>fabids</taxon>
        <taxon>Rosales</taxon>
        <taxon>Cannabaceae</taxon>
        <taxon>Cannabis</taxon>
    </lineage>
</organism>
<dbReference type="SUPFAM" id="SSF51445">
    <property type="entry name" value="(Trans)glycosidases"/>
    <property type="match status" value="1"/>
</dbReference>
<accession>A0A7J6E6F2</accession>
<dbReference type="InterPro" id="IPR001360">
    <property type="entry name" value="Glyco_hydro_1"/>
</dbReference>
<sequence length="71" mass="8405">MCEIFHDGLGTNVNEEGIGYYNNLINALLHKDIDLEVYVTLYHWDLLLHLEETMLGYLNKDITEQLQQFYL</sequence>
<comment type="caution">
    <text evidence="3">The sequence shown here is derived from an EMBL/GenBank/DDBJ whole genome shotgun (WGS) entry which is preliminary data.</text>
</comment>
<dbReference type="PANTHER" id="PTHR10353:SF310">
    <property type="entry name" value="BETA-GLUCOSIDASE 42"/>
    <property type="match status" value="1"/>
</dbReference>
<dbReference type="Proteomes" id="UP000525078">
    <property type="component" value="Unassembled WGS sequence"/>
</dbReference>
<comment type="similarity">
    <text evidence="1 2">Belongs to the glycosyl hydrolase 1 family.</text>
</comment>
<evidence type="ECO:0000256" key="1">
    <source>
        <dbReference type="ARBA" id="ARBA00010838"/>
    </source>
</evidence>
<dbReference type="AlphaFoldDB" id="A0A7J6E6F2"/>
<evidence type="ECO:0000313" key="3">
    <source>
        <dbReference type="EMBL" id="KAF4353932.1"/>
    </source>
</evidence>
<reference evidence="3 4" key="1">
    <citation type="journal article" date="2020" name="bioRxiv">
        <title>Sequence and annotation of 42 cannabis genomes reveals extensive copy number variation in cannabinoid synthesis and pathogen resistance genes.</title>
        <authorList>
            <person name="Mckernan K.J."/>
            <person name="Helbert Y."/>
            <person name="Kane L.T."/>
            <person name="Ebling H."/>
            <person name="Zhang L."/>
            <person name="Liu B."/>
            <person name="Eaton Z."/>
            <person name="Mclaughlin S."/>
            <person name="Kingan S."/>
            <person name="Baybayan P."/>
            <person name="Concepcion G."/>
            <person name="Jordan M."/>
            <person name="Riva A."/>
            <person name="Barbazuk W."/>
            <person name="Harkins T."/>
        </authorList>
    </citation>
    <scope>NUCLEOTIDE SEQUENCE [LARGE SCALE GENOMIC DNA]</scope>
    <source>
        <strain evidence="4">cv. Jamaican Lion 4</strain>
        <tissue evidence="3">Leaf</tissue>
    </source>
</reference>
<name>A0A7J6E6F2_CANSA</name>
<dbReference type="Gene3D" id="3.20.20.80">
    <property type="entry name" value="Glycosidases"/>
    <property type="match status" value="1"/>
</dbReference>
<proteinExistence type="inferred from homology"/>
<dbReference type="Pfam" id="PF00232">
    <property type="entry name" value="Glyco_hydro_1"/>
    <property type="match status" value="1"/>
</dbReference>
<dbReference type="GO" id="GO:0005975">
    <property type="term" value="P:carbohydrate metabolic process"/>
    <property type="evidence" value="ECO:0007669"/>
    <property type="project" value="InterPro"/>
</dbReference>
<dbReference type="InterPro" id="IPR017853">
    <property type="entry name" value="GH"/>
</dbReference>
<dbReference type="EMBL" id="JAATIP010000287">
    <property type="protein sequence ID" value="KAF4353932.1"/>
    <property type="molecule type" value="Genomic_DNA"/>
</dbReference>
<evidence type="ECO:0000313" key="4">
    <source>
        <dbReference type="Proteomes" id="UP000525078"/>
    </source>
</evidence>
<dbReference type="GO" id="GO:0008422">
    <property type="term" value="F:beta-glucosidase activity"/>
    <property type="evidence" value="ECO:0007669"/>
    <property type="project" value="TreeGrafter"/>
</dbReference>
<evidence type="ECO:0000256" key="2">
    <source>
        <dbReference type="RuleBase" id="RU003690"/>
    </source>
</evidence>